<dbReference type="EMBL" id="VUNQ01000049">
    <property type="protein sequence ID" value="MSU02958.1"/>
    <property type="molecule type" value="Genomic_DNA"/>
</dbReference>
<feature type="transmembrane region" description="Helical" evidence="9">
    <location>
        <begin position="190"/>
        <end position="208"/>
    </location>
</feature>
<keyword evidence="6 9" id="KW-0812">Transmembrane</keyword>
<keyword evidence="8 9" id="KW-0472">Membrane</keyword>
<dbReference type="InterPro" id="IPR011867">
    <property type="entry name" value="ModB_ABC"/>
</dbReference>
<dbReference type="AlphaFoldDB" id="A0A6N7Y3B1"/>
<keyword evidence="13" id="KW-1185">Reference proteome</keyword>
<evidence type="ECO:0000256" key="5">
    <source>
        <dbReference type="ARBA" id="ARBA00022505"/>
    </source>
</evidence>
<dbReference type="InterPro" id="IPR000515">
    <property type="entry name" value="MetI-like"/>
</dbReference>
<evidence type="ECO:0000256" key="9">
    <source>
        <dbReference type="RuleBase" id="RU363032"/>
    </source>
</evidence>
<dbReference type="PANTHER" id="PTHR30183:SF3">
    <property type="entry name" value="MOLYBDENUM TRANSPORT SYSTEM PERMEASE PROTEIN MODB"/>
    <property type="match status" value="1"/>
</dbReference>
<evidence type="ECO:0000256" key="2">
    <source>
        <dbReference type="ARBA" id="ARBA00007069"/>
    </source>
</evidence>
<dbReference type="PANTHER" id="PTHR30183">
    <property type="entry name" value="MOLYBDENUM TRANSPORT SYSTEM PERMEASE PROTEIN MODB"/>
    <property type="match status" value="1"/>
</dbReference>
<evidence type="ECO:0000256" key="6">
    <source>
        <dbReference type="ARBA" id="ARBA00022692"/>
    </source>
</evidence>
<dbReference type="GO" id="GO:0015098">
    <property type="term" value="F:molybdate ion transmembrane transporter activity"/>
    <property type="evidence" value="ECO:0007669"/>
    <property type="project" value="UniProtKB-UniRule"/>
</dbReference>
<accession>A0A6N7Y3B1</accession>
<feature type="transmembrane region" description="Helical" evidence="9">
    <location>
        <begin position="6"/>
        <end position="28"/>
    </location>
</feature>
<comment type="subcellular location">
    <subcellularLocation>
        <location evidence="1 9">Cell membrane</location>
        <topology evidence="1 9">Multi-pass membrane protein</topology>
    </subcellularLocation>
</comment>
<keyword evidence="5 10" id="KW-0500">Molybdenum</keyword>
<dbReference type="GO" id="GO:0005886">
    <property type="term" value="C:plasma membrane"/>
    <property type="evidence" value="ECO:0007669"/>
    <property type="project" value="UniProtKB-SubCell"/>
</dbReference>
<evidence type="ECO:0000256" key="7">
    <source>
        <dbReference type="ARBA" id="ARBA00022989"/>
    </source>
</evidence>
<dbReference type="Gene3D" id="1.10.3720.10">
    <property type="entry name" value="MetI-like"/>
    <property type="match status" value="1"/>
</dbReference>
<protein>
    <recommendedName>
        <fullName evidence="10">Molybdenum transport system permease</fullName>
    </recommendedName>
</protein>
<dbReference type="PROSITE" id="PS50928">
    <property type="entry name" value="ABC_TM1"/>
    <property type="match status" value="1"/>
</dbReference>
<keyword evidence="7 9" id="KW-1133">Transmembrane helix</keyword>
<comment type="caution">
    <text evidence="12">The sequence shown here is derived from an EMBL/GenBank/DDBJ whole genome shotgun (WGS) entry which is preliminary data.</text>
</comment>
<keyword evidence="3 9" id="KW-0813">Transport</keyword>
<evidence type="ECO:0000313" key="13">
    <source>
        <dbReference type="Proteomes" id="UP000469523"/>
    </source>
</evidence>
<feature type="transmembrane region" description="Helical" evidence="9">
    <location>
        <begin position="79"/>
        <end position="101"/>
    </location>
</feature>
<dbReference type="SUPFAM" id="SSF161098">
    <property type="entry name" value="MetI-like"/>
    <property type="match status" value="1"/>
</dbReference>
<organism evidence="12 13">
    <name type="scientific">Tissierella pigra</name>
    <dbReference type="NCBI Taxonomy" id="2607614"/>
    <lineage>
        <taxon>Bacteria</taxon>
        <taxon>Bacillati</taxon>
        <taxon>Bacillota</taxon>
        <taxon>Tissierellia</taxon>
        <taxon>Tissierellales</taxon>
        <taxon>Tissierellaceae</taxon>
        <taxon>Tissierella</taxon>
    </lineage>
</organism>
<evidence type="ECO:0000256" key="8">
    <source>
        <dbReference type="ARBA" id="ARBA00023136"/>
    </source>
</evidence>
<evidence type="ECO:0000256" key="4">
    <source>
        <dbReference type="ARBA" id="ARBA00022475"/>
    </source>
</evidence>
<evidence type="ECO:0000256" key="1">
    <source>
        <dbReference type="ARBA" id="ARBA00004651"/>
    </source>
</evidence>
<dbReference type="NCBIfam" id="TIGR02141">
    <property type="entry name" value="modB_ABC"/>
    <property type="match status" value="1"/>
</dbReference>
<dbReference type="RefSeq" id="WP_154442281.1">
    <property type="nucleotide sequence ID" value="NZ_VUNQ01000049.1"/>
</dbReference>
<evidence type="ECO:0000313" key="12">
    <source>
        <dbReference type="EMBL" id="MSU02958.1"/>
    </source>
</evidence>
<dbReference type="Pfam" id="PF00528">
    <property type="entry name" value="BPD_transp_1"/>
    <property type="match status" value="1"/>
</dbReference>
<proteinExistence type="inferred from homology"/>
<reference evidence="12 13" key="1">
    <citation type="submission" date="2019-09" db="EMBL/GenBank/DDBJ databases">
        <title>In-depth cultivation of the pig gut microbiome towards novel bacterial diversity and tailored functional studies.</title>
        <authorList>
            <person name="Wylensek D."/>
            <person name="Hitch T.C.A."/>
            <person name="Clavel T."/>
        </authorList>
    </citation>
    <scope>NUCLEOTIDE SEQUENCE [LARGE SCALE GENOMIC DNA]</scope>
    <source>
        <strain evidence="12 13">WCA3-693-APC-4?</strain>
    </source>
</reference>
<name>A0A6N7Y3B1_9FIRM</name>
<comment type="caution">
    <text evidence="10">Lacks conserved residue(s) required for the propagation of feature annotation.</text>
</comment>
<sequence>MNYSPLLISLKAAVIATMITFVFGIYAAYFTTKLDKAKGLVDGILTIPLVLPPTVLGFFLLVLLGKNSIIGKFLSSYDIFIVFSEAATIIASAVVSFPLMYRTVRGAFEQLDRNMIYVAKTLGLSNHKIFLKIMLPNSFSSIMAGTILAFARALGEFGATIMLAGNIPGKTQTMAVAVYSAVQAGNRTLAYKWVAIMVGISLVSMIVMNKFEKMQVVKVGKGGN</sequence>
<evidence type="ECO:0000256" key="10">
    <source>
        <dbReference type="RuleBase" id="RU365097"/>
    </source>
</evidence>
<comment type="function">
    <text evidence="10">Part of the binding-protein-dependent transport system for molybdenum; probably responsible for the translocation of the substrate across the membrane.</text>
</comment>
<feature type="transmembrane region" description="Helical" evidence="9">
    <location>
        <begin position="40"/>
        <end position="64"/>
    </location>
</feature>
<comment type="similarity">
    <text evidence="2 10">Belongs to the binding-protein-dependent transport system permease family. CysTW subfamily.</text>
</comment>
<dbReference type="Proteomes" id="UP000469523">
    <property type="component" value="Unassembled WGS sequence"/>
</dbReference>
<dbReference type="CDD" id="cd06261">
    <property type="entry name" value="TM_PBP2"/>
    <property type="match status" value="1"/>
</dbReference>
<keyword evidence="4 10" id="KW-1003">Cell membrane</keyword>
<evidence type="ECO:0000259" key="11">
    <source>
        <dbReference type="PROSITE" id="PS50928"/>
    </source>
</evidence>
<dbReference type="InterPro" id="IPR035906">
    <property type="entry name" value="MetI-like_sf"/>
</dbReference>
<gene>
    <name evidence="12" type="primary">modB</name>
    <name evidence="12" type="ORF">FYJ83_15960</name>
</gene>
<evidence type="ECO:0000256" key="3">
    <source>
        <dbReference type="ARBA" id="ARBA00022448"/>
    </source>
</evidence>
<feature type="domain" description="ABC transmembrane type-1" evidence="11">
    <location>
        <begin position="6"/>
        <end position="208"/>
    </location>
</feature>